<dbReference type="Proteomes" id="UP000269221">
    <property type="component" value="Unassembled WGS sequence"/>
</dbReference>
<feature type="region of interest" description="Disordered" evidence="1">
    <location>
        <begin position="92"/>
        <end position="121"/>
    </location>
</feature>
<comment type="caution">
    <text evidence="2">The sequence shown here is derived from an EMBL/GenBank/DDBJ whole genome shotgun (WGS) entry which is preliminary data.</text>
</comment>
<gene>
    <name evidence="2" type="ORF">DUI87_16406</name>
</gene>
<evidence type="ECO:0000313" key="2">
    <source>
        <dbReference type="EMBL" id="RMC06954.1"/>
    </source>
</evidence>
<evidence type="ECO:0000313" key="3">
    <source>
        <dbReference type="Proteomes" id="UP000269221"/>
    </source>
</evidence>
<proteinExistence type="predicted"/>
<dbReference type="EMBL" id="QRBI01000120">
    <property type="protein sequence ID" value="RMC06954.1"/>
    <property type="molecule type" value="Genomic_DNA"/>
</dbReference>
<protein>
    <submittedName>
        <fullName evidence="2">Uncharacterized protein</fullName>
    </submittedName>
</protein>
<feature type="compositionally biased region" description="Basic and acidic residues" evidence="1">
    <location>
        <begin position="106"/>
        <end position="121"/>
    </location>
</feature>
<reference evidence="2 3" key="1">
    <citation type="submission" date="2018-07" db="EMBL/GenBank/DDBJ databases">
        <title>A high quality draft genome assembly of the barn swallow (H. rustica rustica).</title>
        <authorList>
            <person name="Formenti G."/>
            <person name="Chiara M."/>
            <person name="Poveda L."/>
            <person name="Francoijs K.-J."/>
            <person name="Bonisoli-Alquati A."/>
            <person name="Canova L."/>
            <person name="Gianfranceschi L."/>
            <person name="Horner D.S."/>
            <person name="Saino N."/>
        </authorList>
    </citation>
    <scope>NUCLEOTIDE SEQUENCE [LARGE SCALE GENOMIC DNA]</scope>
    <source>
        <strain evidence="2">Chelidonia</strain>
        <tissue evidence="2">Blood</tissue>
    </source>
</reference>
<evidence type="ECO:0000256" key="1">
    <source>
        <dbReference type="SAM" id="MobiDB-lite"/>
    </source>
</evidence>
<keyword evidence="3" id="KW-1185">Reference proteome</keyword>
<sequence>MQTAQQLHTELVLYPAGTGAEPMEGVLTGTRDLPTAAVRIRIGSALQRTSPPQPYFLQFGLHSSAPAHNTKLEDNILEHKLYGTHGHIVHRPGLASPAARSLTMEHGGDGQPKESDHGARR</sequence>
<dbReference type="AlphaFoldDB" id="A0A3M0K6M7"/>
<name>A0A3M0K6M7_HIRRU</name>
<organism evidence="2 3">
    <name type="scientific">Hirundo rustica rustica</name>
    <dbReference type="NCBI Taxonomy" id="333673"/>
    <lineage>
        <taxon>Eukaryota</taxon>
        <taxon>Metazoa</taxon>
        <taxon>Chordata</taxon>
        <taxon>Craniata</taxon>
        <taxon>Vertebrata</taxon>
        <taxon>Euteleostomi</taxon>
        <taxon>Archelosauria</taxon>
        <taxon>Archosauria</taxon>
        <taxon>Dinosauria</taxon>
        <taxon>Saurischia</taxon>
        <taxon>Theropoda</taxon>
        <taxon>Coelurosauria</taxon>
        <taxon>Aves</taxon>
        <taxon>Neognathae</taxon>
        <taxon>Neoaves</taxon>
        <taxon>Telluraves</taxon>
        <taxon>Australaves</taxon>
        <taxon>Passeriformes</taxon>
        <taxon>Sylvioidea</taxon>
        <taxon>Hirundinidae</taxon>
        <taxon>Hirundo</taxon>
    </lineage>
</organism>
<accession>A0A3M0K6M7</accession>